<evidence type="ECO:0000256" key="3">
    <source>
        <dbReference type="SAM" id="SignalP"/>
    </source>
</evidence>
<dbReference type="Gene3D" id="4.10.60.10">
    <property type="entry name" value="Zinc finger, CCHC-type"/>
    <property type="match status" value="1"/>
</dbReference>
<keyword evidence="1" id="KW-0479">Metal-binding</keyword>
<feature type="region of interest" description="Disordered" evidence="2">
    <location>
        <begin position="21"/>
        <end position="83"/>
    </location>
</feature>
<feature type="compositionally biased region" description="Low complexity" evidence="2">
    <location>
        <begin position="269"/>
        <end position="287"/>
    </location>
</feature>
<protein>
    <recommendedName>
        <fullName evidence="4">CCHC-type domain-containing protein</fullName>
    </recommendedName>
</protein>
<dbReference type="InterPro" id="IPR001878">
    <property type="entry name" value="Znf_CCHC"/>
</dbReference>
<dbReference type="SUPFAM" id="SSF57756">
    <property type="entry name" value="Retrovirus zinc finger-like domains"/>
    <property type="match status" value="1"/>
</dbReference>
<dbReference type="GO" id="GO:0008270">
    <property type="term" value="F:zinc ion binding"/>
    <property type="evidence" value="ECO:0007669"/>
    <property type="project" value="UniProtKB-KW"/>
</dbReference>
<gene>
    <name evidence="5" type="ORF">PVAP13_1NG409857</name>
</gene>
<dbReference type="GO" id="GO:0003676">
    <property type="term" value="F:nucleic acid binding"/>
    <property type="evidence" value="ECO:0007669"/>
    <property type="project" value="InterPro"/>
</dbReference>
<accession>A0A8T0WW41</accession>
<reference evidence="5" key="1">
    <citation type="submission" date="2020-05" db="EMBL/GenBank/DDBJ databases">
        <title>WGS assembly of Panicum virgatum.</title>
        <authorList>
            <person name="Lovell J.T."/>
            <person name="Jenkins J."/>
            <person name="Shu S."/>
            <person name="Juenger T.E."/>
            <person name="Schmutz J."/>
        </authorList>
    </citation>
    <scope>NUCLEOTIDE SEQUENCE</scope>
    <source>
        <strain evidence="5">AP13</strain>
    </source>
</reference>
<feature type="signal peptide" evidence="3">
    <location>
        <begin position="1"/>
        <end position="20"/>
    </location>
</feature>
<evidence type="ECO:0000256" key="1">
    <source>
        <dbReference type="PROSITE-ProRule" id="PRU00047"/>
    </source>
</evidence>
<feature type="compositionally biased region" description="Low complexity" evidence="2">
    <location>
        <begin position="73"/>
        <end position="83"/>
    </location>
</feature>
<feature type="domain" description="CCHC-type" evidence="4">
    <location>
        <begin position="213"/>
        <end position="228"/>
    </location>
</feature>
<evidence type="ECO:0000313" key="6">
    <source>
        <dbReference type="Proteomes" id="UP000823388"/>
    </source>
</evidence>
<evidence type="ECO:0000256" key="2">
    <source>
        <dbReference type="SAM" id="MobiDB-lite"/>
    </source>
</evidence>
<sequence>MTCWIAGAATLLLILFHQRSDRTNRPERMSEPPSPRRTPSSQPSSDCFGAGGHPSPRASNSSLNPNAPPFSPPSGAGPSRRFSGTLEGICFSIPSDFEDEDEDLLVPPPRPSSKGKEPMPSRHAAGGFMADAHRQPPRGEAPPPPPRLRSTPFVDADGFQLVVSKRNLRCLRSGFCRVQPPPPRRPVPADLVGRCSNCLSFGHVAPKCSFPSRCLRCEREGHSARNCKHSRSGPPPRAHGQSVRSIVACRDSVAAALFGCPGRSAASASAISSGSTSSGRPHSGPPSICRPSPVPSLGGTWSPSPSAPLPRGHPSRRLAFAIRTIPRFREHSCSHPWPRCSVFHRLGGSACPPASGGGGASRGFREHSRSRPWPRRTVFHRLGKSTCPSASGGGGGASRIPADSTMHVERRSEGGPRSSNLGWSLASPLRFGQRSSACAPRHPPAAGQCDDPSLLALLTPCPA</sequence>
<dbReference type="PROSITE" id="PS50158">
    <property type="entry name" value="ZF_CCHC"/>
    <property type="match status" value="1"/>
</dbReference>
<feature type="region of interest" description="Disordered" evidence="2">
    <location>
        <begin position="98"/>
        <end position="153"/>
    </location>
</feature>
<organism evidence="5 6">
    <name type="scientific">Panicum virgatum</name>
    <name type="common">Blackwell switchgrass</name>
    <dbReference type="NCBI Taxonomy" id="38727"/>
    <lineage>
        <taxon>Eukaryota</taxon>
        <taxon>Viridiplantae</taxon>
        <taxon>Streptophyta</taxon>
        <taxon>Embryophyta</taxon>
        <taxon>Tracheophyta</taxon>
        <taxon>Spermatophyta</taxon>
        <taxon>Magnoliopsida</taxon>
        <taxon>Liliopsida</taxon>
        <taxon>Poales</taxon>
        <taxon>Poaceae</taxon>
        <taxon>PACMAD clade</taxon>
        <taxon>Panicoideae</taxon>
        <taxon>Panicodae</taxon>
        <taxon>Paniceae</taxon>
        <taxon>Panicinae</taxon>
        <taxon>Panicum</taxon>
        <taxon>Panicum sect. Hiantes</taxon>
    </lineage>
</organism>
<dbReference type="AlphaFoldDB" id="A0A8T0WW41"/>
<evidence type="ECO:0000313" key="5">
    <source>
        <dbReference type="EMBL" id="KAG2653811.1"/>
    </source>
</evidence>
<dbReference type="InterPro" id="IPR036875">
    <property type="entry name" value="Znf_CCHC_sf"/>
</dbReference>
<keyword evidence="1" id="KW-0863">Zinc-finger</keyword>
<keyword evidence="3" id="KW-0732">Signal</keyword>
<comment type="caution">
    <text evidence="5">The sequence shown here is derived from an EMBL/GenBank/DDBJ whole genome shotgun (WGS) entry which is preliminary data.</text>
</comment>
<feature type="compositionally biased region" description="Low complexity" evidence="2">
    <location>
        <begin position="54"/>
        <end position="65"/>
    </location>
</feature>
<proteinExistence type="predicted"/>
<keyword evidence="6" id="KW-1185">Reference proteome</keyword>
<feature type="chain" id="PRO_5035761710" description="CCHC-type domain-containing protein" evidence="3">
    <location>
        <begin position="21"/>
        <end position="463"/>
    </location>
</feature>
<keyword evidence="1" id="KW-0862">Zinc</keyword>
<dbReference type="EMBL" id="CM029038">
    <property type="protein sequence ID" value="KAG2653811.1"/>
    <property type="molecule type" value="Genomic_DNA"/>
</dbReference>
<evidence type="ECO:0000259" key="4">
    <source>
        <dbReference type="PROSITE" id="PS50158"/>
    </source>
</evidence>
<dbReference type="Proteomes" id="UP000823388">
    <property type="component" value="Chromosome 1N"/>
</dbReference>
<feature type="compositionally biased region" description="Basic and acidic residues" evidence="2">
    <location>
        <begin position="21"/>
        <end position="30"/>
    </location>
</feature>
<dbReference type="SMART" id="SM00343">
    <property type="entry name" value="ZnF_C2HC"/>
    <property type="match status" value="2"/>
</dbReference>
<feature type="region of interest" description="Disordered" evidence="2">
    <location>
        <begin position="383"/>
        <end position="424"/>
    </location>
</feature>
<name>A0A8T0WW41_PANVG</name>
<feature type="region of interest" description="Disordered" evidence="2">
    <location>
        <begin position="269"/>
        <end position="314"/>
    </location>
</feature>